<dbReference type="GO" id="GO:0016020">
    <property type="term" value="C:membrane"/>
    <property type="evidence" value="ECO:0007669"/>
    <property type="project" value="UniProtKB-SubCell"/>
</dbReference>
<dbReference type="AlphaFoldDB" id="A0AAP2CNP4"/>
<feature type="transmembrane region" description="Helical" evidence="5">
    <location>
        <begin position="364"/>
        <end position="382"/>
    </location>
</feature>
<feature type="transmembrane region" description="Helical" evidence="5">
    <location>
        <begin position="77"/>
        <end position="99"/>
    </location>
</feature>
<reference evidence="7 8" key="1">
    <citation type="submission" date="2021-05" db="EMBL/GenBank/DDBJ databases">
        <authorList>
            <person name="Zhang Z.D."/>
            <person name="Osman G."/>
        </authorList>
    </citation>
    <scope>NUCLEOTIDE SEQUENCE [LARGE SCALE GENOMIC DNA]</scope>
    <source>
        <strain evidence="7 8">KCTC 32217</strain>
    </source>
</reference>
<dbReference type="InterPro" id="IPR051533">
    <property type="entry name" value="WaaL-like"/>
</dbReference>
<comment type="subcellular location">
    <subcellularLocation>
        <location evidence="1">Membrane</location>
        <topology evidence="1">Multi-pass membrane protein</topology>
    </subcellularLocation>
</comment>
<feature type="transmembrane region" description="Helical" evidence="5">
    <location>
        <begin position="182"/>
        <end position="199"/>
    </location>
</feature>
<feature type="transmembrane region" description="Helical" evidence="5">
    <location>
        <begin position="111"/>
        <end position="132"/>
    </location>
</feature>
<keyword evidence="2 5" id="KW-0812">Transmembrane</keyword>
<feature type="transmembrane region" description="Helical" evidence="5">
    <location>
        <begin position="337"/>
        <end position="357"/>
    </location>
</feature>
<dbReference type="Pfam" id="PF04932">
    <property type="entry name" value="Wzy_C"/>
    <property type="match status" value="1"/>
</dbReference>
<evidence type="ECO:0000313" key="7">
    <source>
        <dbReference type="EMBL" id="MBS9525885.1"/>
    </source>
</evidence>
<evidence type="ECO:0000256" key="2">
    <source>
        <dbReference type="ARBA" id="ARBA00022692"/>
    </source>
</evidence>
<feature type="transmembrane region" description="Helical" evidence="5">
    <location>
        <begin position="297"/>
        <end position="317"/>
    </location>
</feature>
<feature type="transmembrane region" description="Helical" evidence="5">
    <location>
        <begin position="211"/>
        <end position="242"/>
    </location>
</feature>
<dbReference type="InterPro" id="IPR007016">
    <property type="entry name" value="O-antigen_ligase-rel_domated"/>
</dbReference>
<accession>A0AAP2CNP4</accession>
<feature type="transmembrane region" description="Helical" evidence="5">
    <location>
        <begin position="254"/>
        <end position="276"/>
    </location>
</feature>
<feature type="transmembrane region" description="Helical" evidence="5">
    <location>
        <begin position="42"/>
        <end position="65"/>
    </location>
</feature>
<sequence length="415" mass="47463">MKLVFSIIVLVFITFFLSKDVLKKDQRFWAFIIFFQHIPLIIFDQLGSEIVGMGYFVIMVFLYLLKCPKFILSKARLSNPITYSLILFLSSLFIHYFIIGINPNNIRGLETFRQVMIFNWPIIGLCLFSIKGDDEFLLRLMDGLVLYGFFFLITVLFASGLAEMGVGERGGFRDDFRISPLAAAKTAGVIIIAAFIKYLNENSFKEKLFSLFVLAICVLLIFVTASRAALLFLLIVLAIYVIFSNYSAVKKSLIIISFVTVSTSLYLIIVQLDLSVVQRLQALENYEDTLRYTRLEIIFDLVENFEMGLLGLGPFGFGYFTGLNYPHNLIAEYTIDYGFIGLIAFLLLLIPSLYYSFHLIKSKYQIPSFIALIFIYLFLSSLTSGDIVSARDLQFVSILIMNYMIFKSKIKYTLN</sequence>
<evidence type="ECO:0000256" key="1">
    <source>
        <dbReference type="ARBA" id="ARBA00004141"/>
    </source>
</evidence>
<dbReference type="PANTHER" id="PTHR37422">
    <property type="entry name" value="TEICHURONIC ACID BIOSYNTHESIS PROTEIN TUAE"/>
    <property type="match status" value="1"/>
</dbReference>
<dbReference type="PANTHER" id="PTHR37422:SF17">
    <property type="entry name" value="O-ANTIGEN LIGASE"/>
    <property type="match status" value="1"/>
</dbReference>
<evidence type="ECO:0000256" key="3">
    <source>
        <dbReference type="ARBA" id="ARBA00022989"/>
    </source>
</evidence>
<gene>
    <name evidence="7" type="ORF">KI659_17830</name>
</gene>
<organism evidence="7 8">
    <name type="scientific">Litoribacter ruber</name>
    <dbReference type="NCBI Taxonomy" id="702568"/>
    <lineage>
        <taxon>Bacteria</taxon>
        <taxon>Pseudomonadati</taxon>
        <taxon>Bacteroidota</taxon>
        <taxon>Cytophagia</taxon>
        <taxon>Cytophagales</taxon>
        <taxon>Cyclobacteriaceae</taxon>
        <taxon>Litoribacter</taxon>
    </lineage>
</organism>
<evidence type="ECO:0000313" key="8">
    <source>
        <dbReference type="Proteomes" id="UP001319104"/>
    </source>
</evidence>
<dbReference type="EMBL" id="JAHCMY010000022">
    <property type="protein sequence ID" value="MBS9525885.1"/>
    <property type="molecule type" value="Genomic_DNA"/>
</dbReference>
<feature type="transmembrane region" description="Helical" evidence="5">
    <location>
        <begin position="144"/>
        <end position="162"/>
    </location>
</feature>
<name>A0AAP2CNP4_9BACT</name>
<evidence type="ECO:0000256" key="4">
    <source>
        <dbReference type="ARBA" id="ARBA00023136"/>
    </source>
</evidence>
<protein>
    <submittedName>
        <fullName evidence="7">O-antigen ligase family protein</fullName>
    </submittedName>
</protein>
<keyword evidence="4 5" id="KW-0472">Membrane</keyword>
<comment type="caution">
    <text evidence="7">The sequence shown here is derived from an EMBL/GenBank/DDBJ whole genome shotgun (WGS) entry which is preliminary data.</text>
</comment>
<proteinExistence type="predicted"/>
<feature type="domain" description="O-antigen ligase-related" evidence="6">
    <location>
        <begin position="212"/>
        <end position="346"/>
    </location>
</feature>
<dbReference type="Proteomes" id="UP001319104">
    <property type="component" value="Unassembled WGS sequence"/>
</dbReference>
<keyword evidence="8" id="KW-1185">Reference proteome</keyword>
<evidence type="ECO:0000259" key="6">
    <source>
        <dbReference type="Pfam" id="PF04932"/>
    </source>
</evidence>
<dbReference type="GO" id="GO:0016874">
    <property type="term" value="F:ligase activity"/>
    <property type="evidence" value="ECO:0007669"/>
    <property type="project" value="UniProtKB-KW"/>
</dbReference>
<evidence type="ECO:0000256" key="5">
    <source>
        <dbReference type="SAM" id="Phobius"/>
    </source>
</evidence>
<dbReference type="RefSeq" id="WP_213946744.1">
    <property type="nucleotide sequence ID" value="NZ_JAHCMY010000022.1"/>
</dbReference>
<keyword evidence="7" id="KW-0436">Ligase</keyword>
<keyword evidence="3 5" id="KW-1133">Transmembrane helix</keyword>